<dbReference type="SUPFAM" id="SSF52980">
    <property type="entry name" value="Restriction endonuclease-like"/>
    <property type="match status" value="1"/>
</dbReference>
<feature type="non-terminal residue" evidence="2">
    <location>
        <position position="1"/>
    </location>
</feature>
<dbReference type="InterPro" id="IPR011335">
    <property type="entry name" value="Restrct_endonuc-II-like"/>
</dbReference>
<evidence type="ECO:0000313" key="3">
    <source>
        <dbReference type="Proteomes" id="UP000192491"/>
    </source>
</evidence>
<dbReference type="Proteomes" id="UP000192491">
    <property type="component" value="Unassembled WGS sequence"/>
</dbReference>
<dbReference type="EMBL" id="MTEJ01000264">
    <property type="protein sequence ID" value="OQX06000.1"/>
    <property type="molecule type" value="Genomic_DNA"/>
</dbReference>
<name>A0A1Y1QI89_9GAMM</name>
<accession>A0A1Y1QI89</accession>
<dbReference type="InterPro" id="IPR008538">
    <property type="entry name" value="Uma2"/>
</dbReference>
<dbReference type="AlphaFoldDB" id="A0A1Y1QI89"/>
<dbReference type="Gene3D" id="3.90.1570.10">
    <property type="entry name" value="tt1808, chain A"/>
    <property type="match status" value="1"/>
</dbReference>
<evidence type="ECO:0000313" key="2">
    <source>
        <dbReference type="EMBL" id="OQX06000.1"/>
    </source>
</evidence>
<dbReference type="Pfam" id="PF05685">
    <property type="entry name" value="Uma2"/>
    <property type="match status" value="1"/>
</dbReference>
<gene>
    <name evidence="2" type="ORF">BWK73_32105</name>
</gene>
<dbReference type="InterPro" id="IPR012296">
    <property type="entry name" value="Nuclease_put_TT1808"/>
</dbReference>
<feature type="domain" description="Putative restriction endonuclease" evidence="1">
    <location>
        <begin position="1"/>
        <end position="48"/>
    </location>
</feature>
<comment type="caution">
    <text evidence="2">The sequence shown here is derived from an EMBL/GenBank/DDBJ whole genome shotgun (WGS) entry which is preliminary data.</text>
</comment>
<evidence type="ECO:0000259" key="1">
    <source>
        <dbReference type="Pfam" id="PF05685"/>
    </source>
</evidence>
<proteinExistence type="predicted"/>
<organism evidence="2 3">
    <name type="scientific">Thiothrix lacustris</name>
    <dbReference type="NCBI Taxonomy" id="525917"/>
    <lineage>
        <taxon>Bacteria</taxon>
        <taxon>Pseudomonadati</taxon>
        <taxon>Pseudomonadota</taxon>
        <taxon>Gammaproteobacteria</taxon>
        <taxon>Thiotrichales</taxon>
        <taxon>Thiotrichaceae</taxon>
        <taxon>Thiothrix</taxon>
    </lineage>
</organism>
<sequence>EIVSPSNSKQEIAEKVELYLAKGAQEVWVVYEDKRMETFSHTGQIEQSKFAPDIKSKIFR</sequence>
<dbReference type="CDD" id="cd06260">
    <property type="entry name" value="DUF820-like"/>
    <property type="match status" value="1"/>
</dbReference>
<protein>
    <recommendedName>
        <fullName evidence="1">Putative restriction endonuclease domain-containing protein</fullName>
    </recommendedName>
</protein>
<reference evidence="2 3" key="1">
    <citation type="submission" date="2017-01" db="EMBL/GenBank/DDBJ databases">
        <title>Novel large sulfur bacteria in the metagenomes of groundwater-fed chemosynthetic microbial mats in the Lake Huron basin.</title>
        <authorList>
            <person name="Sharrar A.M."/>
            <person name="Flood B.E."/>
            <person name="Bailey J.V."/>
            <person name="Jones D.S."/>
            <person name="Biddanda B."/>
            <person name="Ruberg S.A."/>
            <person name="Marcus D.N."/>
            <person name="Dick G.J."/>
        </authorList>
    </citation>
    <scope>NUCLEOTIDE SEQUENCE [LARGE SCALE GENOMIC DNA]</scope>
    <source>
        <strain evidence="2">A8</strain>
    </source>
</reference>